<keyword evidence="3" id="KW-0813">Transport</keyword>
<evidence type="ECO:0000256" key="4">
    <source>
        <dbReference type="ARBA" id="ARBA00022729"/>
    </source>
</evidence>
<evidence type="ECO:0000256" key="3">
    <source>
        <dbReference type="ARBA" id="ARBA00022448"/>
    </source>
</evidence>
<dbReference type="PANTHER" id="PTHR30290:SF10">
    <property type="entry name" value="PERIPLASMIC OLIGOPEPTIDE-BINDING PROTEIN-RELATED"/>
    <property type="match status" value="1"/>
</dbReference>
<evidence type="ECO:0000256" key="1">
    <source>
        <dbReference type="ARBA" id="ARBA00004196"/>
    </source>
</evidence>
<gene>
    <name evidence="7" type="ORF">FYJ74_04145</name>
</gene>
<protein>
    <submittedName>
        <fullName evidence="7">Peptide ABC transporter substrate-binding protein</fullName>
    </submittedName>
</protein>
<dbReference type="FunFam" id="3.10.105.10:FF:000001">
    <property type="entry name" value="Oligopeptide ABC transporter, oligopeptide-binding protein"/>
    <property type="match status" value="1"/>
</dbReference>
<sequence>MRKRSWILAAAAALALCASACAAEKVFVYNLGVEPRTIDPVLNNATDGSTVIYNLFEGLVRVSLEDKPEPGLAKSWDVSEDGLTWTFHLRDGLKWHDGTPLTAEHFRYGLLRVVDPNVASPYAFLGFPIVNAENFYNGKCKAEDVGIRAVDNTTLELKLAYQNPLMLDHLSYHIFFPAKPEVVEAHPRDWTTSPDTILCNGPFYLTEWKHNAEMTLVKNPHYWDAENVKIDKVRVVMITDPNTALAAFKGGKIDFTKRLPSMQIPVLLKSAQAKTVNTLGVSFSVFNVTQPPFDNPLVRRAFALAVDRQGIVDKVTMAGQAPANAYIPYGLPGPEDGKDFRSAGKSYFSNRAQPEEARKLLAEAGYPDGKGFPKVTYKYNTNEGNKNIAEALQAMWKRNLGIEVELYNEEWKVFINTRFQKNYQIARHAYLVDFFDPASLMDILVSDSPENVTGYNNPEYDKLVVAARSEMDHAKRIGYLLKAEDILMQDLPVLPINYYSTPYMVSERVKGMYISPRNWDFFRGVEIVK</sequence>
<dbReference type="GO" id="GO:0015833">
    <property type="term" value="P:peptide transport"/>
    <property type="evidence" value="ECO:0007669"/>
    <property type="project" value="TreeGrafter"/>
</dbReference>
<comment type="similarity">
    <text evidence="2">Belongs to the bacterial solute-binding protein 5 family.</text>
</comment>
<dbReference type="AlphaFoldDB" id="A0A6L5YAK3"/>
<dbReference type="Proteomes" id="UP000473699">
    <property type="component" value="Unassembled WGS sequence"/>
</dbReference>
<dbReference type="Gene3D" id="3.40.190.10">
    <property type="entry name" value="Periplasmic binding protein-like II"/>
    <property type="match status" value="1"/>
</dbReference>
<dbReference type="CDD" id="cd08504">
    <property type="entry name" value="PBP2_OppA"/>
    <property type="match status" value="1"/>
</dbReference>
<comment type="subcellular location">
    <subcellularLocation>
        <location evidence="1">Cell envelope</location>
    </subcellularLocation>
</comment>
<evidence type="ECO:0000313" key="7">
    <source>
        <dbReference type="EMBL" id="MST55231.1"/>
    </source>
</evidence>
<dbReference type="FunFam" id="3.90.76.10:FF:000001">
    <property type="entry name" value="Oligopeptide ABC transporter substrate-binding protein"/>
    <property type="match status" value="1"/>
</dbReference>
<organism evidence="7 8">
    <name type="scientific">Pyramidobacter porci</name>
    <dbReference type="NCBI Taxonomy" id="2605789"/>
    <lineage>
        <taxon>Bacteria</taxon>
        <taxon>Thermotogati</taxon>
        <taxon>Synergistota</taxon>
        <taxon>Synergistia</taxon>
        <taxon>Synergistales</taxon>
        <taxon>Dethiosulfovibrionaceae</taxon>
        <taxon>Pyramidobacter</taxon>
    </lineage>
</organism>
<dbReference type="PANTHER" id="PTHR30290">
    <property type="entry name" value="PERIPLASMIC BINDING COMPONENT OF ABC TRANSPORTER"/>
    <property type="match status" value="1"/>
</dbReference>
<reference evidence="7 8" key="1">
    <citation type="submission" date="2019-08" db="EMBL/GenBank/DDBJ databases">
        <title>In-depth cultivation of the pig gut microbiome towards novel bacterial diversity and tailored functional studies.</title>
        <authorList>
            <person name="Wylensek D."/>
            <person name="Hitch T.C.A."/>
            <person name="Clavel T."/>
        </authorList>
    </citation>
    <scope>NUCLEOTIDE SEQUENCE [LARGE SCALE GENOMIC DNA]</scope>
    <source>
        <strain evidence="7 8">SM-530-WT-4B</strain>
    </source>
</reference>
<feature type="chain" id="PRO_5026992394" evidence="5">
    <location>
        <begin position="23"/>
        <end position="529"/>
    </location>
</feature>
<dbReference type="InterPro" id="IPR039424">
    <property type="entry name" value="SBP_5"/>
</dbReference>
<accession>A0A6L5YAK3</accession>
<dbReference type="GO" id="GO:0030288">
    <property type="term" value="C:outer membrane-bounded periplasmic space"/>
    <property type="evidence" value="ECO:0007669"/>
    <property type="project" value="UniProtKB-ARBA"/>
</dbReference>
<dbReference type="Pfam" id="PF00496">
    <property type="entry name" value="SBP_bac_5"/>
    <property type="match status" value="1"/>
</dbReference>
<feature type="signal peptide" evidence="5">
    <location>
        <begin position="1"/>
        <end position="22"/>
    </location>
</feature>
<dbReference type="SUPFAM" id="SSF53850">
    <property type="entry name" value="Periplasmic binding protein-like II"/>
    <property type="match status" value="1"/>
</dbReference>
<proteinExistence type="inferred from homology"/>
<dbReference type="Gene3D" id="3.10.105.10">
    <property type="entry name" value="Dipeptide-binding Protein, Domain 3"/>
    <property type="match status" value="1"/>
</dbReference>
<dbReference type="EMBL" id="VUNH01000003">
    <property type="protein sequence ID" value="MST55231.1"/>
    <property type="molecule type" value="Genomic_DNA"/>
</dbReference>
<comment type="caution">
    <text evidence="7">The sequence shown here is derived from an EMBL/GenBank/DDBJ whole genome shotgun (WGS) entry which is preliminary data.</text>
</comment>
<dbReference type="RefSeq" id="WP_154528327.1">
    <property type="nucleotide sequence ID" value="NZ_VUNH01000003.1"/>
</dbReference>
<dbReference type="InterPro" id="IPR030678">
    <property type="entry name" value="Peptide/Ni-bd"/>
</dbReference>
<dbReference type="PROSITE" id="PS01040">
    <property type="entry name" value="SBP_BACTERIAL_5"/>
    <property type="match status" value="1"/>
</dbReference>
<dbReference type="GO" id="GO:0043190">
    <property type="term" value="C:ATP-binding cassette (ABC) transporter complex"/>
    <property type="evidence" value="ECO:0007669"/>
    <property type="project" value="InterPro"/>
</dbReference>
<feature type="domain" description="Solute-binding protein family 5" evidence="6">
    <location>
        <begin position="67"/>
        <end position="448"/>
    </location>
</feature>
<evidence type="ECO:0000256" key="2">
    <source>
        <dbReference type="ARBA" id="ARBA00005695"/>
    </source>
</evidence>
<dbReference type="InterPro" id="IPR023765">
    <property type="entry name" value="SBP_5_CS"/>
</dbReference>
<dbReference type="InterPro" id="IPR000914">
    <property type="entry name" value="SBP_5_dom"/>
</dbReference>
<dbReference type="GO" id="GO:1904680">
    <property type="term" value="F:peptide transmembrane transporter activity"/>
    <property type="evidence" value="ECO:0007669"/>
    <property type="project" value="TreeGrafter"/>
</dbReference>
<dbReference type="PIRSF" id="PIRSF002741">
    <property type="entry name" value="MppA"/>
    <property type="match status" value="1"/>
</dbReference>
<evidence type="ECO:0000259" key="6">
    <source>
        <dbReference type="Pfam" id="PF00496"/>
    </source>
</evidence>
<evidence type="ECO:0000256" key="5">
    <source>
        <dbReference type="SAM" id="SignalP"/>
    </source>
</evidence>
<evidence type="ECO:0000313" key="8">
    <source>
        <dbReference type="Proteomes" id="UP000473699"/>
    </source>
</evidence>
<keyword evidence="8" id="KW-1185">Reference proteome</keyword>
<dbReference type="Gene3D" id="3.90.76.10">
    <property type="entry name" value="Dipeptide-binding Protein, Domain 1"/>
    <property type="match status" value="1"/>
</dbReference>
<name>A0A6L5YAK3_9BACT</name>
<keyword evidence="4 5" id="KW-0732">Signal</keyword>